<feature type="transmembrane region" description="Helical" evidence="1">
    <location>
        <begin position="136"/>
        <end position="155"/>
    </location>
</feature>
<dbReference type="OrthoDB" id="2751465at2759"/>
<dbReference type="Proteomes" id="UP000313359">
    <property type="component" value="Unassembled WGS sequence"/>
</dbReference>
<feature type="transmembrane region" description="Helical" evidence="1">
    <location>
        <begin position="54"/>
        <end position="75"/>
    </location>
</feature>
<name>A0A5C2RY44_9APHY</name>
<keyword evidence="3" id="KW-1185">Reference proteome</keyword>
<evidence type="ECO:0000313" key="3">
    <source>
        <dbReference type="Proteomes" id="UP000313359"/>
    </source>
</evidence>
<evidence type="ECO:0000313" key="2">
    <source>
        <dbReference type="EMBL" id="RPD55938.1"/>
    </source>
</evidence>
<sequence length="321" mass="36234">MTEPNITSGELNIATGELIGLWLQLFVTGAYLMYLPRCAIALWRDWKARSSPLWLPLACALMFILTMSDLTLGLVRAYQAFHVNAGQLADPLTYYLDSRTPLNLTKNVANIVLPLILDAIIVYRTYVIWEMQVKVIAIPAFLVLVNLVFGVLALIALPLGRMEASGLVSSFTLQYYYITTFCLNVLCSGLIWWKIWSITSGVFRFSSLSQYWSRGSVMSQVLDVLMQSAAIYCAYLLVLIFSCRTSVFFMFVNPFPAVSMLIFSMLIVRARDTRAASVDHPSFSTTVRFRRDSHCMDIQQTRVHNIDLEAAQGTHNNTHPQ</sequence>
<accession>A0A5C2RY44</accession>
<feature type="transmembrane region" description="Helical" evidence="1">
    <location>
        <begin position="20"/>
        <end position="42"/>
    </location>
</feature>
<feature type="transmembrane region" description="Helical" evidence="1">
    <location>
        <begin position="217"/>
        <end position="241"/>
    </location>
</feature>
<keyword evidence="1" id="KW-0812">Transmembrane</keyword>
<evidence type="ECO:0000256" key="1">
    <source>
        <dbReference type="SAM" id="Phobius"/>
    </source>
</evidence>
<protein>
    <submittedName>
        <fullName evidence="2">Uncharacterized protein</fullName>
    </submittedName>
</protein>
<organism evidence="2 3">
    <name type="scientific">Lentinus tigrinus ALCF2SS1-6</name>
    <dbReference type="NCBI Taxonomy" id="1328759"/>
    <lineage>
        <taxon>Eukaryota</taxon>
        <taxon>Fungi</taxon>
        <taxon>Dikarya</taxon>
        <taxon>Basidiomycota</taxon>
        <taxon>Agaricomycotina</taxon>
        <taxon>Agaricomycetes</taxon>
        <taxon>Polyporales</taxon>
        <taxon>Polyporaceae</taxon>
        <taxon>Lentinus</taxon>
    </lineage>
</organism>
<feature type="transmembrane region" description="Helical" evidence="1">
    <location>
        <begin position="175"/>
        <end position="196"/>
    </location>
</feature>
<dbReference type="AlphaFoldDB" id="A0A5C2RY44"/>
<feature type="transmembrane region" description="Helical" evidence="1">
    <location>
        <begin position="247"/>
        <end position="268"/>
    </location>
</feature>
<reference evidence="2" key="1">
    <citation type="journal article" date="2018" name="Genome Biol. Evol.">
        <title>Genomics and development of Lentinus tigrinus, a white-rot wood-decaying mushroom with dimorphic fruiting bodies.</title>
        <authorList>
            <person name="Wu B."/>
            <person name="Xu Z."/>
            <person name="Knudson A."/>
            <person name="Carlson A."/>
            <person name="Chen N."/>
            <person name="Kovaka S."/>
            <person name="LaButti K."/>
            <person name="Lipzen A."/>
            <person name="Pennachio C."/>
            <person name="Riley R."/>
            <person name="Schakwitz W."/>
            <person name="Umezawa K."/>
            <person name="Ohm R.A."/>
            <person name="Grigoriev I.V."/>
            <person name="Nagy L.G."/>
            <person name="Gibbons J."/>
            <person name="Hibbett D."/>
        </authorList>
    </citation>
    <scope>NUCLEOTIDE SEQUENCE [LARGE SCALE GENOMIC DNA]</scope>
    <source>
        <strain evidence="2">ALCF2SS1-6</strain>
    </source>
</reference>
<gene>
    <name evidence="2" type="ORF">L227DRAFT_603211</name>
</gene>
<dbReference type="EMBL" id="ML122291">
    <property type="protein sequence ID" value="RPD55938.1"/>
    <property type="molecule type" value="Genomic_DNA"/>
</dbReference>
<dbReference type="STRING" id="1328759.A0A5C2RY44"/>
<keyword evidence="1" id="KW-0472">Membrane</keyword>
<proteinExistence type="predicted"/>
<keyword evidence="1" id="KW-1133">Transmembrane helix</keyword>
<feature type="transmembrane region" description="Helical" evidence="1">
    <location>
        <begin position="108"/>
        <end position="129"/>
    </location>
</feature>